<dbReference type="InterPro" id="IPR036873">
    <property type="entry name" value="Rhodanese-like_dom_sf"/>
</dbReference>
<dbReference type="RefSeq" id="WP_126506286.1">
    <property type="nucleotide sequence ID" value="NZ_RXNV01000005.1"/>
</dbReference>
<comment type="caution">
    <text evidence="3">The sequence shown here is derived from an EMBL/GenBank/DDBJ whole genome shotgun (WGS) entry which is preliminary data.</text>
</comment>
<accession>A0A3S0IBA6</accession>
<dbReference type="InterPro" id="IPR001763">
    <property type="entry name" value="Rhodanese-like_dom"/>
</dbReference>
<dbReference type="EMBL" id="RXNV01000005">
    <property type="protein sequence ID" value="RTR31738.1"/>
    <property type="molecule type" value="Genomic_DNA"/>
</dbReference>
<dbReference type="Gene3D" id="3.40.250.10">
    <property type="entry name" value="Rhodanese-like domain"/>
    <property type="match status" value="1"/>
</dbReference>
<keyword evidence="4" id="KW-1185">Reference proteome</keyword>
<dbReference type="PANTHER" id="PTHR43031:SF10">
    <property type="entry name" value="RHODANESE DOMAIN-CONTAINING PROTEIN"/>
    <property type="match status" value="1"/>
</dbReference>
<feature type="signal peptide" evidence="1">
    <location>
        <begin position="1"/>
        <end position="22"/>
    </location>
</feature>
<evidence type="ECO:0000259" key="2">
    <source>
        <dbReference type="PROSITE" id="PS50206"/>
    </source>
</evidence>
<name>A0A3S0IBA6_9GAMM</name>
<dbReference type="SMART" id="SM00450">
    <property type="entry name" value="RHOD"/>
    <property type="match status" value="1"/>
</dbReference>
<dbReference type="PANTHER" id="PTHR43031">
    <property type="entry name" value="FAD-DEPENDENT OXIDOREDUCTASE"/>
    <property type="match status" value="1"/>
</dbReference>
<dbReference type="OrthoDB" id="9814704at2"/>
<dbReference type="AlphaFoldDB" id="A0A3S0IBA6"/>
<gene>
    <name evidence="3" type="ORF">EKG39_13580</name>
</gene>
<feature type="domain" description="Rhodanese" evidence="2">
    <location>
        <begin position="61"/>
        <end position="153"/>
    </location>
</feature>
<protein>
    <submittedName>
        <fullName evidence="3">Rhodanese-like domain-containing protein</fullName>
    </submittedName>
</protein>
<evidence type="ECO:0000313" key="3">
    <source>
        <dbReference type="EMBL" id="RTR31738.1"/>
    </source>
</evidence>
<feature type="chain" id="PRO_5018788241" evidence="1">
    <location>
        <begin position="23"/>
        <end position="154"/>
    </location>
</feature>
<dbReference type="SUPFAM" id="SSF52821">
    <property type="entry name" value="Rhodanese/Cell cycle control phosphatase"/>
    <property type="match status" value="1"/>
</dbReference>
<reference evidence="3 4" key="1">
    <citation type="submission" date="2018-12" db="EMBL/GenBank/DDBJ databases">
        <authorList>
            <person name="Yu L."/>
        </authorList>
    </citation>
    <scope>NUCLEOTIDE SEQUENCE [LARGE SCALE GENOMIC DNA]</scope>
    <source>
        <strain evidence="3 4">HAW-EB5</strain>
    </source>
</reference>
<sequence length="154" mass="16689">MKPYLSITLLCALMGMSTQALAYDTQLAQSYQQQFSQAKGAKAGKAIGLISAEAFVKQLQSNKAMLAVDIRTPQERQIFGLAMENKLNIGIDELFVPENLAQLPKDKPVVLVCKSGARAMAAGTALRHLGYDNVKILKGGYAKLTKYVSPKIAK</sequence>
<dbReference type="InterPro" id="IPR050229">
    <property type="entry name" value="GlpE_sulfurtransferase"/>
</dbReference>
<dbReference type="PROSITE" id="PS50206">
    <property type="entry name" value="RHODANESE_3"/>
    <property type="match status" value="1"/>
</dbReference>
<keyword evidence="1" id="KW-0732">Signal</keyword>
<evidence type="ECO:0000313" key="4">
    <source>
        <dbReference type="Proteomes" id="UP000282060"/>
    </source>
</evidence>
<organism evidence="3 4">
    <name type="scientific">Shewanella atlantica</name>
    <dbReference type="NCBI Taxonomy" id="271099"/>
    <lineage>
        <taxon>Bacteria</taxon>
        <taxon>Pseudomonadati</taxon>
        <taxon>Pseudomonadota</taxon>
        <taxon>Gammaproteobacteria</taxon>
        <taxon>Alteromonadales</taxon>
        <taxon>Shewanellaceae</taxon>
        <taxon>Shewanella</taxon>
    </lineage>
</organism>
<dbReference type="Proteomes" id="UP000282060">
    <property type="component" value="Unassembled WGS sequence"/>
</dbReference>
<evidence type="ECO:0000256" key="1">
    <source>
        <dbReference type="SAM" id="SignalP"/>
    </source>
</evidence>
<proteinExistence type="predicted"/>
<dbReference type="Pfam" id="PF00581">
    <property type="entry name" value="Rhodanese"/>
    <property type="match status" value="1"/>
</dbReference>
<dbReference type="CDD" id="cd00158">
    <property type="entry name" value="RHOD"/>
    <property type="match status" value="1"/>
</dbReference>